<dbReference type="PROSITE" id="PS51767">
    <property type="entry name" value="PEPTIDASE_A1"/>
    <property type="match status" value="1"/>
</dbReference>
<dbReference type="EMBL" id="JAACJK010000172">
    <property type="protein sequence ID" value="KAF5319905.1"/>
    <property type="molecule type" value="Genomic_DNA"/>
</dbReference>
<feature type="compositionally biased region" description="Polar residues" evidence="4">
    <location>
        <begin position="567"/>
        <end position="579"/>
    </location>
</feature>
<dbReference type="PRINTS" id="PR00792">
    <property type="entry name" value="PEPSIN"/>
</dbReference>
<accession>A0A8H5BB08</accession>
<dbReference type="InterPro" id="IPR033121">
    <property type="entry name" value="PEPTIDASE_A1"/>
</dbReference>
<dbReference type="PANTHER" id="PTHR47966">
    <property type="entry name" value="BETA-SITE APP-CLEAVING ENZYME, ISOFORM A-RELATED"/>
    <property type="match status" value="1"/>
</dbReference>
<feature type="transmembrane region" description="Helical" evidence="5">
    <location>
        <begin position="449"/>
        <end position="469"/>
    </location>
</feature>
<evidence type="ECO:0000256" key="1">
    <source>
        <dbReference type="ARBA" id="ARBA00007447"/>
    </source>
</evidence>
<organism evidence="8 9">
    <name type="scientific">Ephemerocybe angulata</name>
    <dbReference type="NCBI Taxonomy" id="980116"/>
    <lineage>
        <taxon>Eukaryota</taxon>
        <taxon>Fungi</taxon>
        <taxon>Dikarya</taxon>
        <taxon>Basidiomycota</taxon>
        <taxon>Agaricomycotina</taxon>
        <taxon>Agaricomycetes</taxon>
        <taxon>Agaricomycetidae</taxon>
        <taxon>Agaricales</taxon>
        <taxon>Agaricineae</taxon>
        <taxon>Psathyrellaceae</taxon>
        <taxon>Ephemerocybe</taxon>
    </lineage>
</organism>
<evidence type="ECO:0000256" key="4">
    <source>
        <dbReference type="SAM" id="MobiDB-lite"/>
    </source>
</evidence>
<feature type="compositionally biased region" description="Low complexity" evidence="4">
    <location>
        <begin position="584"/>
        <end position="600"/>
    </location>
</feature>
<feature type="chain" id="PRO_5034704735" description="Peptidase A1 domain-containing protein" evidence="6">
    <location>
        <begin position="18"/>
        <end position="649"/>
    </location>
</feature>
<dbReference type="AlphaFoldDB" id="A0A8H5BB08"/>
<dbReference type="InterPro" id="IPR001969">
    <property type="entry name" value="Aspartic_peptidase_AS"/>
</dbReference>
<comment type="caution">
    <text evidence="8">The sequence shown here is derived from an EMBL/GenBank/DDBJ whole genome shotgun (WGS) entry which is preliminary data.</text>
</comment>
<dbReference type="Pfam" id="PF00026">
    <property type="entry name" value="Asp"/>
    <property type="match status" value="2"/>
</dbReference>
<proteinExistence type="inferred from homology"/>
<dbReference type="SUPFAM" id="SSF50630">
    <property type="entry name" value="Acid proteases"/>
    <property type="match status" value="1"/>
</dbReference>
<feature type="region of interest" description="Disordered" evidence="4">
    <location>
        <begin position="526"/>
        <end position="649"/>
    </location>
</feature>
<dbReference type="InterPro" id="IPR034164">
    <property type="entry name" value="Pepsin-like_dom"/>
</dbReference>
<evidence type="ECO:0000313" key="8">
    <source>
        <dbReference type="EMBL" id="KAF5319905.1"/>
    </source>
</evidence>
<dbReference type="InterPro" id="IPR001461">
    <property type="entry name" value="Aspartic_peptidase_A1"/>
</dbReference>
<keyword evidence="9" id="KW-1185">Reference proteome</keyword>
<feature type="domain" description="Peptidase A1" evidence="7">
    <location>
        <begin position="45"/>
        <end position="391"/>
    </location>
</feature>
<keyword evidence="5" id="KW-0472">Membrane</keyword>
<keyword evidence="6" id="KW-0732">Signal</keyword>
<reference evidence="8 9" key="1">
    <citation type="journal article" date="2020" name="ISME J.">
        <title>Uncovering the hidden diversity of litter-decomposition mechanisms in mushroom-forming fungi.</title>
        <authorList>
            <person name="Floudas D."/>
            <person name="Bentzer J."/>
            <person name="Ahren D."/>
            <person name="Johansson T."/>
            <person name="Persson P."/>
            <person name="Tunlid A."/>
        </authorList>
    </citation>
    <scope>NUCLEOTIDE SEQUENCE [LARGE SCALE GENOMIC DNA]</scope>
    <source>
        <strain evidence="8 9">CBS 175.51</strain>
    </source>
</reference>
<evidence type="ECO:0000259" key="7">
    <source>
        <dbReference type="PROSITE" id="PS51767"/>
    </source>
</evidence>
<keyword evidence="3" id="KW-0378">Hydrolase</keyword>
<dbReference type="Proteomes" id="UP000541558">
    <property type="component" value="Unassembled WGS sequence"/>
</dbReference>
<evidence type="ECO:0000256" key="3">
    <source>
        <dbReference type="RuleBase" id="RU000454"/>
    </source>
</evidence>
<dbReference type="OrthoDB" id="15189at2759"/>
<dbReference type="InterPro" id="IPR021109">
    <property type="entry name" value="Peptidase_aspartic_dom_sf"/>
</dbReference>
<sequence>MLLPLSLLLLVVEHVHASRIPFIINANELSRRDPVSVGNTGNAQYVANITVAGNSVPVLLDTGSSDLWVYFSQQPADPSSITDTGKKVELSYAVGNAAGNARRTKVTFGGYTVNDQAFLLVEDTSSFTGDIRSQGYQGLFGLGPNSGSVIRKGLDKENADTMLQNVFNGAKLKDNYITLLLDRKNDLSEPFKGEMTISEVVPGFENITSMPRLDVETVTRLLKSDQHWQALTDKDSGVIGPDGLPIAFDSIVPRAPDGQLVAVIDSGFTFSQVPRDIADAIYGRVNGAVYDSTNEWWLLPCGQYLNISFNFGGRNYPVHPLDVVDDNFSKVDATGKKVCIGSFQPITSAFSLLGHYDMILGMNFLRSVYTLYNFGSWIENGTQDNPYIQMSSFTDPVAARKDFVQLRLAGQDTISDSRWALLPASQMQKSPVSDEEKKKKYQEMVLSRWPYILLGCLVFTGLTVGFCIYKCCQRRKRNGGKWTQRGALSSGLFSGGKRRGNDDQDNAAGMNDIAERDRETELYHAHSYPASAPGRASVDTRTSRLSDQYGVKMDPRNPFGSTAELVRTQSNHSNHSLQAPASPYQQNYSQQQHQGYDYQQNAYAGSSPNVQQYPRQSGYNSSYDQTNAAYGQNHGGYDQNQHAAPAYAR</sequence>
<keyword evidence="3" id="KW-0645">Protease</keyword>
<evidence type="ECO:0000256" key="5">
    <source>
        <dbReference type="SAM" id="Phobius"/>
    </source>
</evidence>
<gene>
    <name evidence="8" type="ORF">D9611_010984</name>
</gene>
<evidence type="ECO:0000313" key="9">
    <source>
        <dbReference type="Proteomes" id="UP000541558"/>
    </source>
</evidence>
<feature type="compositionally biased region" description="Polar residues" evidence="4">
    <location>
        <begin position="601"/>
        <end position="630"/>
    </location>
</feature>
<evidence type="ECO:0000256" key="6">
    <source>
        <dbReference type="SAM" id="SignalP"/>
    </source>
</evidence>
<keyword evidence="5" id="KW-1133">Transmembrane helix</keyword>
<keyword evidence="5" id="KW-0812">Transmembrane</keyword>
<dbReference type="PANTHER" id="PTHR47966:SF51">
    <property type="entry name" value="BETA-SITE APP-CLEAVING ENZYME, ISOFORM A-RELATED"/>
    <property type="match status" value="1"/>
</dbReference>
<comment type="similarity">
    <text evidence="1 3">Belongs to the peptidase A1 family.</text>
</comment>
<name>A0A8H5BB08_9AGAR</name>
<dbReference type="GO" id="GO:0004190">
    <property type="term" value="F:aspartic-type endopeptidase activity"/>
    <property type="evidence" value="ECO:0007669"/>
    <property type="project" value="UniProtKB-KW"/>
</dbReference>
<keyword evidence="2 3" id="KW-0064">Aspartyl protease</keyword>
<dbReference type="PROSITE" id="PS00141">
    <property type="entry name" value="ASP_PROTEASE"/>
    <property type="match status" value="1"/>
</dbReference>
<protein>
    <recommendedName>
        <fullName evidence="7">Peptidase A1 domain-containing protein</fullName>
    </recommendedName>
</protein>
<evidence type="ECO:0000256" key="2">
    <source>
        <dbReference type="ARBA" id="ARBA00022750"/>
    </source>
</evidence>
<feature type="signal peptide" evidence="6">
    <location>
        <begin position="1"/>
        <end position="17"/>
    </location>
</feature>
<dbReference type="CDD" id="cd05471">
    <property type="entry name" value="pepsin_like"/>
    <property type="match status" value="1"/>
</dbReference>
<dbReference type="GO" id="GO:0006508">
    <property type="term" value="P:proteolysis"/>
    <property type="evidence" value="ECO:0007669"/>
    <property type="project" value="UniProtKB-KW"/>
</dbReference>
<dbReference type="Gene3D" id="2.40.70.10">
    <property type="entry name" value="Acid Proteases"/>
    <property type="match status" value="2"/>
</dbReference>